<evidence type="ECO:0000313" key="12">
    <source>
        <dbReference type="Proteomes" id="UP001331761"/>
    </source>
</evidence>
<keyword evidence="4" id="KW-0479">Metal-binding</keyword>
<evidence type="ECO:0000256" key="7">
    <source>
        <dbReference type="ARBA" id="ARBA00022912"/>
    </source>
</evidence>
<dbReference type="PANTHER" id="PTHR13832:SF803">
    <property type="entry name" value="PROTEIN PHOSPHATASE 1G"/>
    <property type="match status" value="1"/>
</dbReference>
<dbReference type="EMBL" id="WIXE01013787">
    <property type="protein sequence ID" value="KAK5974801.1"/>
    <property type="molecule type" value="Genomic_DNA"/>
</dbReference>
<dbReference type="CDD" id="cd00143">
    <property type="entry name" value="PP2Cc"/>
    <property type="match status" value="1"/>
</dbReference>
<dbReference type="SUPFAM" id="SSF81606">
    <property type="entry name" value="PP2C-like"/>
    <property type="match status" value="1"/>
</dbReference>
<dbReference type="PROSITE" id="PS01032">
    <property type="entry name" value="PPM_1"/>
    <property type="match status" value="1"/>
</dbReference>
<dbReference type="InterPro" id="IPR036457">
    <property type="entry name" value="PPM-type-like_dom_sf"/>
</dbReference>
<dbReference type="AlphaFoldDB" id="A0AAN8F843"/>
<keyword evidence="5 9" id="KW-0378">Hydrolase</keyword>
<sequence>MDVEVNRSLSSSPSYSFTISASCDRGDRNTMEDRMCVHQGFTKHGTLDFLLLGLFDGHAGDEAAQCAKEILPVKVDKLLRRGWSSWKPSGSIPSRAGTTACVGLLRKGRLWTANCGDSTCVLGVRVGEGSSWYPAGIRATSPHSLNAQERARITRDGGQVAIDSRGDARVVFSWCNRHCWARQSRCSHRKSHHPCLNITRSLGDFWSFSSDTGRFAISCDPDIRSFSIADDNIFAFCLHSDGLALSPGHIVKTMNSTSSEDKENAPRIKSTNLASELIIQNRHYLKSRSYRDNVASIVVLIHQLPAN</sequence>
<dbReference type="PANTHER" id="PTHR13832">
    <property type="entry name" value="PROTEIN PHOSPHATASE 2C"/>
    <property type="match status" value="1"/>
</dbReference>
<evidence type="ECO:0000256" key="5">
    <source>
        <dbReference type="ARBA" id="ARBA00022801"/>
    </source>
</evidence>
<dbReference type="InterPro" id="IPR001932">
    <property type="entry name" value="PPM-type_phosphatase-like_dom"/>
</dbReference>
<dbReference type="PROSITE" id="PS51257">
    <property type="entry name" value="PROKAR_LIPOPROTEIN"/>
    <property type="match status" value="1"/>
</dbReference>
<proteinExistence type="inferred from homology"/>
<keyword evidence="7 9" id="KW-0904">Protein phosphatase</keyword>
<comment type="caution">
    <text evidence="11">The sequence shown here is derived from an EMBL/GenBank/DDBJ whole genome shotgun (WGS) entry which is preliminary data.</text>
</comment>
<keyword evidence="8" id="KW-0464">Manganese</keyword>
<accession>A0AAN8F843</accession>
<dbReference type="SMART" id="SM00332">
    <property type="entry name" value="PP2Cc"/>
    <property type="match status" value="1"/>
</dbReference>
<evidence type="ECO:0000256" key="3">
    <source>
        <dbReference type="ARBA" id="ARBA00013081"/>
    </source>
</evidence>
<evidence type="ECO:0000256" key="8">
    <source>
        <dbReference type="ARBA" id="ARBA00023211"/>
    </source>
</evidence>
<evidence type="ECO:0000256" key="1">
    <source>
        <dbReference type="ARBA" id="ARBA00001936"/>
    </source>
</evidence>
<dbReference type="InterPro" id="IPR000222">
    <property type="entry name" value="PP2C_BS"/>
</dbReference>
<keyword evidence="12" id="KW-1185">Reference proteome</keyword>
<evidence type="ECO:0000259" key="10">
    <source>
        <dbReference type="PROSITE" id="PS51746"/>
    </source>
</evidence>
<keyword evidence="6" id="KW-0460">Magnesium</keyword>
<dbReference type="GO" id="GO:0046872">
    <property type="term" value="F:metal ion binding"/>
    <property type="evidence" value="ECO:0007669"/>
    <property type="project" value="UniProtKB-KW"/>
</dbReference>
<dbReference type="InterPro" id="IPR015655">
    <property type="entry name" value="PP2C"/>
</dbReference>
<dbReference type="EC" id="3.1.3.16" evidence="3"/>
<dbReference type="Gene3D" id="3.60.40.10">
    <property type="entry name" value="PPM-type phosphatase domain"/>
    <property type="match status" value="1"/>
</dbReference>
<reference evidence="11 12" key="1">
    <citation type="submission" date="2019-10" db="EMBL/GenBank/DDBJ databases">
        <title>Assembly and Annotation for the nematode Trichostrongylus colubriformis.</title>
        <authorList>
            <person name="Martin J."/>
        </authorList>
    </citation>
    <scope>NUCLEOTIDE SEQUENCE [LARGE SCALE GENOMIC DNA]</scope>
    <source>
        <strain evidence="11">G859</strain>
        <tissue evidence="11">Whole worm</tissue>
    </source>
</reference>
<feature type="domain" description="PPM-type phosphatase" evidence="10">
    <location>
        <begin position="18"/>
        <end position="301"/>
    </location>
</feature>
<evidence type="ECO:0000256" key="6">
    <source>
        <dbReference type="ARBA" id="ARBA00022842"/>
    </source>
</evidence>
<dbReference type="Pfam" id="PF00481">
    <property type="entry name" value="PP2C"/>
    <property type="match status" value="1"/>
</dbReference>
<evidence type="ECO:0000313" key="11">
    <source>
        <dbReference type="EMBL" id="KAK5974801.1"/>
    </source>
</evidence>
<evidence type="ECO:0000256" key="2">
    <source>
        <dbReference type="ARBA" id="ARBA00006702"/>
    </source>
</evidence>
<name>A0AAN8F843_TRICO</name>
<comment type="similarity">
    <text evidence="2 9">Belongs to the PP2C family.</text>
</comment>
<gene>
    <name evidence="11" type="ORF">GCK32_011607</name>
</gene>
<organism evidence="11 12">
    <name type="scientific">Trichostrongylus colubriformis</name>
    <name type="common">Black scour worm</name>
    <dbReference type="NCBI Taxonomy" id="6319"/>
    <lineage>
        <taxon>Eukaryota</taxon>
        <taxon>Metazoa</taxon>
        <taxon>Ecdysozoa</taxon>
        <taxon>Nematoda</taxon>
        <taxon>Chromadorea</taxon>
        <taxon>Rhabditida</taxon>
        <taxon>Rhabditina</taxon>
        <taxon>Rhabditomorpha</taxon>
        <taxon>Strongyloidea</taxon>
        <taxon>Trichostrongylidae</taxon>
        <taxon>Trichostrongylus</taxon>
    </lineage>
</organism>
<dbReference type="PROSITE" id="PS51746">
    <property type="entry name" value="PPM_2"/>
    <property type="match status" value="1"/>
</dbReference>
<dbReference type="GO" id="GO:0004722">
    <property type="term" value="F:protein serine/threonine phosphatase activity"/>
    <property type="evidence" value="ECO:0007669"/>
    <property type="project" value="UniProtKB-EC"/>
</dbReference>
<dbReference type="Proteomes" id="UP001331761">
    <property type="component" value="Unassembled WGS sequence"/>
</dbReference>
<protein>
    <recommendedName>
        <fullName evidence="3">protein-serine/threonine phosphatase</fullName>
        <ecNumber evidence="3">3.1.3.16</ecNumber>
    </recommendedName>
</protein>
<comment type="cofactor">
    <cofactor evidence="1">
        <name>Mn(2+)</name>
        <dbReference type="ChEBI" id="CHEBI:29035"/>
    </cofactor>
</comment>
<evidence type="ECO:0000256" key="4">
    <source>
        <dbReference type="ARBA" id="ARBA00022723"/>
    </source>
</evidence>
<evidence type="ECO:0000256" key="9">
    <source>
        <dbReference type="RuleBase" id="RU003465"/>
    </source>
</evidence>